<evidence type="ECO:0000256" key="1">
    <source>
        <dbReference type="ARBA" id="ARBA00004479"/>
    </source>
</evidence>
<gene>
    <name evidence="7" type="ORF">B4U79_18023</name>
</gene>
<dbReference type="PROSITE" id="PS50835">
    <property type="entry name" value="IG_LIKE"/>
    <property type="match status" value="1"/>
</dbReference>
<dbReference type="EMBL" id="NCKU01001445">
    <property type="protein sequence ID" value="RWS12095.1"/>
    <property type="molecule type" value="Genomic_DNA"/>
</dbReference>
<organism evidence="7 8">
    <name type="scientific">Dinothrombium tinctorium</name>
    <dbReference type="NCBI Taxonomy" id="1965070"/>
    <lineage>
        <taxon>Eukaryota</taxon>
        <taxon>Metazoa</taxon>
        <taxon>Ecdysozoa</taxon>
        <taxon>Arthropoda</taxon>
        <taxon>Chelicerata</taxon>
        <taxon>Arachnida</taxon>
        <taxon>Acari</taxon>
        <taxon>Acariformes</taxon>
        <taxon>Trombidiformes</taxon>
        <taxon>Prostigmata</taxon>
        <taxon>Anystina</taxon>
        <taxon>Parasitengona</taxon>
        <taxon>Trombidioidea</taxon>
        <taxon>Trombidiidae</taxon>
        <taxon>Dinothrombium</taxon>
    </lineage>
</organism>
<dbReference type="PANTHER" id="PTHR11640:SF158">
    <property type="entry name" value="V-SET AND IMMUNOGLOBULIN DOMAIN-CONTAINING PROTEIN 10-LIKE 2"/>
    <property type="match status" value="1"/>
</dbReference>
<dbReference type="SMART" id="SM00409">
    <property type="entry name" value="IG"/>
    <property type="match status" value="1"/>
</dbReference>
<keyword evidence="8" id="KW-1185">Reference proteome</keyword>
<keyword evidence="3" id="KW-1015">Disulfide bond</keyword>
<sequence>MIPAISFEDAHFFDQIIIKDRDNFFELNETQLQAYPEITKLYLSNFHRTIKNSALKYIHENTFNNTKLEIINNQINILPWKLFQNPNIIEINIKGNPLTCDCNSAWIKHKLENFSKFFGPNGDKITCFDSENNVKSILEEHFDNCDLPKVNIEPREISLNEGETLEISCLAEGNPKPKIYWNIMDLNTYAMIEEKRNNMSASENADKNISSLVPFVEHRLLISSINRSFVGSIECIAENIVGKTVEKASVQLSGPPDIKNLTINHKFYYCLEYLIIAFPPAKRSWFFNGKPLMMSENIQDKEAPGPKNNGVYELRAFNDHGVTSKSVEFIIHSIKRNKNSNTLENDSDTKDFLKSKHFVAVIGVIIDLHTFQTFLLAFRKIYSHLKLILALGVSKLQTNFKFHLIKYCLSYSIYCCLILHKIAIEFNQLISFMLKT</sequence>
<keyword evidence="4" id="KW-0325">Glycoprotein</keyword>
<keyword evidence="2" id="KW-0472">Membrane</keyword>
<comment type="caution">
    <text evidence="7">The sequence shown here is derived from an EMBL/GenBank/DDBJ whole genome shotgun (WGS) entry which is preliminary data.</text>
</comment>
<dbReference type="GO" id="GO:0005886">
    <property type="term" value="C:plasma membrane"/>
    <property type="evidence" value="ECO:0007669"/>
    <property type="project" value="TreeGrafter"/>
</dbReference>
<dbReference type="AlphaFoldDB" id="A0A3S3NZA1"/>
<accession>A0A3S3NZA1</accession>
<protein>
    <submittedName>
        <fullName evidence="7">BDNF/NT-3 growth factors receptor-like protein</fullName>
    </submittedName>
</protein>
<keyword evidence="7" id="KW-0675">Receptor</keyword>
<dbReference type="SUPFAM" id="SSF52058">
    <property type="entry name" value="L domain-like"/>
    <property type="match status" value="1"/>
</dbReference>
<dbReference type="InterPro" id="IPR003599">
    <property type="entry name" value="Ig_sub"/>
</dbReference>
<dbReference type="InterPro" id="IPR013783">
    <property type="entry name" value="Ig-like_fold"/>
</dbReference>
<reference evidence="7 8" key="1">
    <citation type="journal article" date="2018" name="Gigascience">
        <title>Genomes of trombidid mites reveal novel predicted allergens and laterally-transferred genes associated with secondary metabolism.</title>
        <authorList>
            <person name="Dong X."/>
            <person name="Chaisiri K."/>
            <person name="Xia D."/>
            <person name="Armstrong S.D."/>
            <person name="Fang Y."/>
            <person name="Donnelly M.J."/>
            <person name="Kadowaki T."/>
            <person name="McGarry J.W."/>
            <person name="Darby A.C."/>
            <person name="Makepeace B.L."/>
        </authorList>
    </citation>
    <scope>NUCLEOTIDE SEQUENCE [LARGE SCALE GENOMIC DNA]</scope>
    <source>
        <strain evidence="7">UoL-WK</strain>
    </source>
</reference>
<evidence type="ECO:0000256" key="2">
    <source>
        <dbReference type="ARBA" id="ARBA00023136"/>
    </source>
</evidence>
<keyword evidence="5" id="KW-0393">Immunoglobulin domain</keyword>
<dbReference type="Pfam" id="PF13927">
    <property type="entry name" value="Ig_3"/>
    <property type="match status" value="1"/>
</dbReference>
<feature type="domain" description="Ig-like" evidence="6">
    <location>
        <begin position="148"/>
        <end position="253"/>
    </location>
</feature>
<dbReference type="STRING" id="1965070.A0A3S3NZA1"/>
<evidence type="ECO:0000313" key="8">
    <source>
        <dbReference type="Proteomes" id="UP000285301"/>
    </source>
</evidence>
<proteinExistence type="predicted"/>
<dbReference type="SUPFAM" id="SSF48726">
    <property type="entry name" value="Immunoglobulin"/>
    <property type="match status" value="2"/>
</dbReference>
<evidence type="ECO:0000256" key="5">
    <source>
        <dbReference type="ARBA" id="ARBA00023319"/>
    </source>
</evidence>
<dbReference type="InterPro" id="IPR036179">
    <property type="entry name" value="Ig-like_dom_sf"/>
</dbReference>
<name>A0A3S3NZA1_9ACAR</name>
<dbReference type="InterPro" id="IPR051275">
    <property type="entry name" value="Cell_adhesion_signaling"/>
</dbReference>
<dbReference type="GO" id="GO:0098609">
    <property type="term" value="P:cell-cell adhesion"/>
    <property type="evidence" value="ECO:0007669"/>
    <property type="project" value="TreeGrafter"/>
</dbReference>
<evidence type="ECO:0000313" key="7">
    <source>
        <dbReference type="EMBL" id="RWS12095.1"/>
    </source>
</evidence>
<dbReference type="GO" id="GO:0050839">
    <property type="term" value="F:cell adhesion molecule binding"/>
    <property type="evidence" value="ECO:0007669"/>
    <property type="project" value="TreeGrafter"/>
</dbReference>
<dbReference type="Gene3D" id="3.80.10.10">
    <property type="entry name" value="Ribonuclease Inhibitor"/>
    <property type="match status" value="1"/>
</dbReference>
<comment type="subcellular location">
    <subcellularLocation>
        <location evidence="1">Membrane</location>
        <topology evidence="1">Single-pass type I membrane protein</topology>
    </subcellularLocation>
</comment>
<dbReference type="InterPro" id="IPR007110">
    <property type="entry name" value="Ig-like_dom"/>
</dbReference>
<dbReference type="GO" id="GO:0005911">
    <property type="term" value="C:cell-cell junction"/>
    <property type="evidence" value="ECO:0007669"/>
    <property type="project" value="TreeGrafter"/>
</dbReference>
<evidence type="ECO:0000256" key="4">
    <source>
        <dbReference type="ARBA" id="ARBA00023180"/>
    </source>
</evidence>
<evidence type="ECO:0000256" key="3">
    <source>
        <dbReference type="ARBA" id="ARBA00023157"/>
    </source>
</evidence>
<dbReference type="InterPro" id="IPR032675">
    <property type="entry name" value="LRR_dom_sf"/>
</dbReference>
<dbReference type="PANTHER" id="PTHR11640">
    <property type="entry name" value="NEPHRIN"/>
    <property type="match status" value="1"/>
</dbReference>
<dbReference type="Gene3D" id="2.60.40.10">
    <property type="entry name" value="Immunoglobulins"/>
    <property type="match status" value="2"/>
</dbReference>
<dbReference type="Proteomes" id="UP000285301">
    <property type="component" value="Unassembled WGS sequence"/>
</dbReference>
<dbReference type="OrthoDB" id="10005095at2759"/>
<evidence type="ECO:0000259" key="6">
    <source>
        <dbReference type="PROSITE" id="PS50835"/>
    </source>
</evidence>